<dbReference type="InterPro" id="IPR013162">
    <property type="entry name" value="CD80_C2-set"/>
</dbReference>
<dbReference type="SUPFAM" id="SSF48726">
    <property type="entry name" value="Immunoglobulin"/>
    <property type="match status" value="4"/>
</dbReference>
<dbReference type="AlphaFoldDB" id="A0AAN8XG87"/>
<dbReference type="Gene3D" id="2.60.40.10">
    <property type="entry name" value="Immunoglobulins"/>
    <property type="match status" value="4"/>
</dbReference>
<dbReference type="Pfam" id="PF00047">
    <property type="entry name" value="ig"/>
    <property type="match status" value="1"/>
</dbReference>
<dbReference type="InterPro" id="IPR003599">
    <property type="entry name" value="Ig_sub"/>
</dbReference>
<organism evidence="7 8">
    <name type="scientific">Halocaridina rubra</name>
    <name type="common">Hawaiian red shrimp</name>
    <dbReference type="NCBI Taxonomy" id="373956"/>
    <lineage>
        <taxon>Eukaryota</taxon>
        <taxon>Metazoa</taxon>
        <taxon>Ecdysozoa</taxon>
        <taxon>Arthropoda</taxon>
        <taxon>Crustacea</taxon>
        <taxon>Multicrustacea</taxon>
        <taxon>Malacostraca</taxon>
        <taxon>Eumalacostraca</taxon>
        <taxon>Eucarida</taxon>
        <taxon>Decapoda</taxon>
        <taxon>Pleocyemata</taxon>
        <taxon>Caridea</taxon>
        <taxon>Atyoidea</taxon>
        <taxon>Atyidae</taxon>
        <taxon>Halocaridina</taxon>
    </lineage>
</organism>
<sequence>MFALLKGKVIVDTVDVEVLEGAQAALPCDLRTSHPNDTVQLILWIKEGLHTPLYSYDYRELLGGRPKETKPDARSTLSRRTSFKKDRIPVALLIDRAQPADAGLYRCRVDFIFSPTINRKVNLTVIVPPKKVQVRWLSRNSSLLLANSPVVGPFLEATQPTLICTSDDGWPPPSVLWYENGELLDDSDTVDYRRGISENELNLMPLKRTDLGRELTCVSANTNKVESATNSVIIDMTLRIMGVKVVDVGTIWAGDEATAFCRIWGSRPAPNVLWWLGSQMLPPTHTEVEVGNDNVTISSLIFVPDAKDDGAMLICQATNELLPDQAVQDSTILSVNYAPLVTIQLGKSLDPQKIKEGDDIYFECSADAKPPVSSVIWKHNLHGISRGVPKSPTITWVVRRISEQGSSAVRPDSRSWFTLTLSSLRNPPPHPTIAVY</sequence>
<dbReference type="PANTHER" id="PTHR23278">
    <property type="entry name" value="SIDESTEP PROTEIN"/>
    <property type="match status" value="1"/>
</dbReference>
<evidence type="ECO:0000313" key="7">
    <source>
        <dbReference type="EMBL" id="KAK7082286.1"/>
    </source>
</evidence>
<dbReference type="GO" id="GO:0016020">
    <property type="term" value="C:membrane"/>
    <property type="evidence" value="ECO:0007669"/>
    <property type="project" value="UniProtKB-SubCell"/>
</dbReference>
<keyword evidence="2" id="KW-0812">Transmembrane</keyword>
<feature type="domain" description="Ig-like" evidence="6">
    <location>
        <begin position="339"/>
        <end position="380"/>
    </location>
</feature>
<comment type="caution">
    <text evidence="7">The sequence shown here is derived from an EMBL/GenBank/DDBJ whole genome shotgun (WGS) entry which is preliminary data.</text>
</comment>
<dbReference type="Pfam" id="PF07686">
    <property type="entry name" value="V-set"/>
    <property type="match status" value="1"/>
</dbReference>
<evidence type="ECO:0000256" key="1">
    <source>
        <dbReference type="ARBA" id="ARBA00004167"/>
    </source>
</evidence>
<dbReference type="InterPro" id="IPR013106">
    <property type="entry name" value="Ig_V-set"/>
</dbReference>
<dbReference type="Proteomes" id="UP001381693">
    <property type="component" value="Unassembled WGS sequence"/>
</dbReference>
<keyword evidence="3" id="KW-1133">Transmembrane helix</keyword>
<accession>A0AAN8XG87</accession>
<keyword evidence="4" id="KW-0472">Membrane</keyword>
<dbReference type="InterPro" id="IPR036179">
    <property type="entry name" value="Ig-like_dom_sf"/>
</dbReference>
<feature type="domain" description="Ig-like" evidence="6">
    <location>
        <begin position="129"/>
        <end position="233"/>
    </location>
</feature>
<evidence type="ECO:0000313" key="8">
    <source>
        <dbReference type="Proteomes" id="UP001381693"/>
    </source>
</evidence>
<protein>
    <recommendedName>
        <fullName evidence="6">Ig-like domain-containing protein</fullName>
    </recommendedName>
</protein>
<proteinExistence type="predicted"/>
<gene>
    <name evidence="7" type="ORF">SK128_016952</name>
</gene>
<keyword evidence="8" id="KW-1185">Reference proteome</keyword>
<dbReference type="PROSITE" id="PS50835">
    <property type="entry name" value="IG_LIKE"/>
    <property type="match status" value="4"/>
</dbReference>
<evidence type="ECO:0000256" key="5">
    <source>
        <dbReference type="ARBA" id="ARBA00023157"/>
    </source>
</evidence>
<dbReference type="EMBL" id="JAXCGZ010004091">
    <property type="protein sequence ID" value="KAK7082286.1"/>
    <property type="molecule type" value="Genomic_DNA"/>
</dbReference>
<evidence type="ECO:0000259" key="6">
    <source>
        <dbReference type="PROSITE" id="PS50835"/>
    </source>
</evidence>
<comment type="subcellular location">
    <subcellularLocation>
        <location evidence="1">Membrane</location>
        <topology evidence="1">Single-pass membrane protein</topology>
    </subcellularLocation>
</comment>
<dbReference type="Pfam" id="PF08205">
    <property type="entry name" value="C2-set_2"/>
    <property type="match status" value="1"/>
</dbReference>
<keyword evidence="5" id="KW-1015">Disulfide bond</keyword>
<feature type="domain" description="Ig-like" evidence="6">
    <location>
        <begin position="7"/>
        <end position="124"/>
    </location>
</feature>
<evidence type="ECO:0000256" key="2">
    <source>
        <dbReference type="ARBA" id="ARBA00022692"/>
    </source>
</evidence>
<dbReference type="InterPro" id="IPR013151">
    <property type="entry name" value="Immunoglobulin_dom"/>
</dbReference>
<feature type="domain" description="Ig-like" evidence="6">
    <location>
        <begin position="254"/>
        <end position="334"/>
    </location>
</feature>
<name>A0AAN8XG87_HALRR</name>
<dbReference type="PANTHER" id="PTHR23278:SF19">
    <property type="entry name" value="OBSCURIN"/>
    <property type="match status" value="1"/>
</dbReference>
<reference evidence="7 8" key="1">
    <citation type="submission" date="2023-11" db="EMBL/GenBank/DDBJ databases">
        <title>Halocaridina rubra genome assembly.</title>
        <authorList>
            <person name="Smith C."/>
        </authorList>
    </citation>
    <scope>NUCLEOTIDE SEQUENCE [LARGE SCALE GENOMIC DNA]</scope>
    <source>
        <strain evidence="7">EP-1</strain>
        <tissue evidence="7">Whole</tissue>
    </source>
</reference>
<evidence type="ECO:0000256" key="4">
    <source>
        <dbReference type="ARBA" id="ARBA00023136"/>
    </source>
</evidence>
<dbReference type="InterPro" id="IPR007110">
    <property type="entry name" value="Ig-like_dom"/>
</dbReference>
<dbReference type="InterPro" id="IPR013783">
    <property type="entry name" value="Ig-like_fold"/>
</dbReference>
<dbReference type="SMART" id="SM00409">
    <property type="entry name" value="IG"/>
    <property type="match status" value="2"/>
</dbReference>
<evidence type="ECO:0000256" key="3">
    <source>
        <dbReference type="ARBA" id="ARBA00022989"/>
    </source>
</evidence>